<organism evidence="1 2">
    <name type="scientific">Dryococelus australis</name>
    <dbReference type="NCBI Taxonomy" id="614101"/>
    <lineage>
        <taxon>Eukaryota</taxon>
        <taxon>Metazoa</taxon>
        <taxon>Ecdysozoa</taxon>
        <taxon>Arthropoda</taxon>
        <taxon>Hexapoda</taxon>
        <taxon>Insecta</taxon>
        <taxon>Pterygota</taxon>
        <taxon>Neoptera</taxon>
        <taxon>Polyneoptera</taxon>
        <taxon>Phasmatodea</taxon>
        <taxon>Verophasmatodea</taxon>
        <taxon>Anareolatae</taxon>
        <taxon>Phasmatidae</taxon>
        <taxon>Eurycanthinae</taxon>
        <taxon>Dryococelus</taxon>
    </lineage>
</organism>
<protein>
    <submittedName>
        <fullName evidence="1">Uncharacterized protein</fullName>
    </submittedName>
</protein>
<dbReference type="Proteomes" id="UP001159363">
    <property type="component" value="Chromosome 3"/>
</dbReference>
<reference evidence="1 2" key="1">
    <citation type="submission" date="2023-02" db="EMBL/GenBank/DDBJ databases">
        <title>LHISI_Scaffold_Assembly.</title>
        <authorList>
            <person name="Stuart O.P."/>
            <person name="Cleave R."/>
            <person name="Magrath M.J.L."/>
            <person name="Mikheyev A.S."/>
        </authorList>
    </citation>
    <scope>NUCLEOTIDE SEQUENCE [LARGE SCALE GENOMIC DNA]</scope>
    <source>
        <strain evidence="1">Daus_M_001</strain>
        <tissue evidence="1">Leg muscle</tissue>
    </source>
</reference>
<evidence type="ECO:0000313" key="2">
    <source>
        <dbReference type="Proteomes" id="UP001159363"/>
    </source>
</evidence>
<name>A0ABQ9HVM7_9NEOP</name>
<accession>A0ABQ9HVM7</accession>
<proteinExistence type="predicted"/>
<dbReference type="EMBL" id="JARBHB010000003">
    <property type="protein sequence ID" value="KAJ8888144.1"/>
    <property type="molecule type" value="Genomic_DNA"/>
</dbReference>
<keyword evidence="2" id="KW-1185">Reference proteome</keyword>
<comment type="caution">
    <text evidence="1">The sequence shown here is derived from an EMBL/GenBank/DDBJ whole genome shotgun (WGS) entry which is preliminary data.</text>
</comment>
<sequence>MNGHKADTKQAIVGHINNLQDKPVAAHAAVQDVNTVHLLEWIGKVWTDINIGILRSNEGEAKVNMEQCWNAGAREKGDP</sequence>
<gene>
    <name evidence="1" type="ORF">PR048_007631</name>
</gene>
<evidence type="ECO:0000313" key="1">
    <source>
        <dbReference type="EMBL" id="KAJ8888144.1"/>
    </source>
</evidence>